<comment type="caution">
    <text evidence="3">The sequence shown here is derived from an EMBL/GenBank/DDBJ whole genome shotgun (WGS) entry which is preliminary data.</text>
</comment>
<feature type="transmembrane region" description="Helical" evidence="1">
    <location>
        <begin position="80"/>
        <end position="98"/>
    </location>
</feature>
<feature type="transmembrane region" description="Helical" evidence="1">
    <location>
        <begin position="255"/>
        <end position="277"/>
    </location>
</feature>
<feature type="transmembrane region" description="Helical" evidence="1">
    <location>
        <begin position="28"/>
        <end position="48"/>
    </location>
</feature>
<evidence type="ECO:0000313" key="3">
    <source>
        <dbReference type="EMBL" id="MEL4305593.1"/>
    </source>
</evidence>
<dbReference type="Pfam" id="PF02517">
    <property type="entry name" value="Rce1-like"/>
    <property type="match status" value="1"/>
</dbReference>
<keyword evidence="1" id="KW-0812">Transmembrane</keyword>
<gene>
    <name evidence="3" type="ORF">WOA13_07110</name>
</gene>
<protein>
    <submittedName>
        <fullName evidence="3">CPBP family intramembrane glutamic endopeptidase</fullName>
        <ecNumber evidence="3">3.4.-.-</ecNumber>
    </submittedName>
</protein>
<feature type="transmembrane region" description="Helical" evidence="1">
    <location>
        <begin position="232"/>
        <end position="250"/>
    </location>
</feature>
<dbReference type="InterPro" id="IPR003675">
    <property type="entry name" value="Rce1/LyrA-like_dom"/>
</dbReference>
<proteinExistence type="predicted"/>
<feature type="transmembrane region" description="Helical" evidence="1">
    <location>
        <begin position="208"/>
        <end position="226"/>
    </location>
</feature>
<dbReference type="EC" id="3.4.-.-" evidence="3"/>
<dbReference type="EMBL" id="JBCAUS010000005">
    <property type="protein sequence ID" value="MEL4305593.1"/>
    <property type="molecule type" value="Genomic_DNA"/>
</dbReference>
<feature type="transmembrane region" description="Helical" evidence="1">
    <location>
        <begin position="175"/>
        <end position="196"/>
    </location>
</feature>
<feature type="transmembrane region" description="Helical" evidence="1">
    <location>
        <begin position="104"/>
        <end position="124"/>
    </location>
</feature>
<evidence type="ECO:0000259" key="2">
    <source>
        <dbReference type="Pfam" id="PF02517"/>
    </source>
</evidence>
<keyword evidence="3" id="KW-0378">Hydrolase</keyword>
<feature type="transmembrane region" description="Helical" evidence="1">
    <location>
        <begin position="145"/>
        <end position="163"/>
    </location>
</feature>
<feature type="transmembrane region" description="Helical" evidence="1">
    <location>
        <begin position="289"/>
        <end position="309"/>
    </location>
</feature>
<feature type="domain" description="CAAX prenyl protease 2/Lysostaphin resistance protein A-like" evidence="2">
    <location>
        <begin position="177"/>
        <end position="267"/>
    </location>
</feature>
<dbReference type="GO" id="GO:0016787">
    <property type="term" value="F:hydrolase activity"/>
    <property type="evidence" value="ECO:0007669"/>
    <property type="project" value="UniProtKB-KW"/>
</dbReference>
<sequence length="315" mass="35777">MDNEAEFEDIVVENGFFDKMETLDKIQIDLLVVAIPSVMVIIAEMLLFAGLTKFTIWTHLILLITLTFSTMIFNDRKQQHIIYAFILLSLLRILNLSMPVFFEIPLYSFVFNYIPLTIPIYVLVKDQHLTLSDLGINRNIRYYDLPLILIASIVIASGEFLIIRPDYLIPDLSLLNLLKLAIVMIFYVGLIEELIFRPILQTKLQEIVGKYQGLTLVSIIFAVMHSGYGTPYAIVFAGFAGLILGTIYTLRRNLILVTLTQGCTNVMLFGIMPHMLAPELETSDIIRENGMIIIGSILLIILILSIGYIKLKKEK</sequence>
<feature type="transmembrane region" description="Helical" evidence="1">
    <location>
        <begin position="54"/>
        <end position="73"/>
    </location>
</feature>
<dbReference type="Proteomes" id="UP001396646">
    <property type="component" value="Unassembled WGS sequence"/>
</dbReference>
<reference evidence="3 4" key="1">
    <citation type="submission" date="2024-04" db="EMBL/GenBank/DDBJ databases">
        <title>Methanococcoides sp. LMO-2.</title>
        <authorList>
            <person name="Liang L."/>
        </authorList>
    </citation>
    <scope>NUCLEOTIDE SEQUENCE [LARGE SCALE GENOMIC DNA]</scope>
    <source>
        <strain evidence="3 4">LMO-2</strain>
    </source>
</reference>
<evidence type="ECO:0000313" key="4">
    <source>
        <dbReference type="Proteomes" id="UP001396646"/>
    </source>
</evidence>
<accession>A0ABU9KUY7</accession>
<keyword evidence="4" id="KW-1185">Reference proteome</keyword>
<keyword evidence="1" id="KW-1133">Transmembrane helix</keyword>
<keyword evidence="1" id="KW-0472">Membrane</keyword>
<evidence type="ECO:0000256" key="1">
    <source>
        <dbReference type="SAM" id="Phobius"/>
    </source>
</evidence>
<name>A0ABU9KUY7_9EURY</name>
<organism evidence="3 4">
    <name type="scientific">Methanococcoides cohabitans</name>
    <dbReference type="NCBI Taxonomy" id="3136559"/>
    <lineage>
        <taxon>Archaea</taxon>
        <taxon>Methanobacteriati</taxon>
        <taxon>Methanobacteriota</taxon>
        <taxon>Stenosarchaea group</taxon>
        <taxon>Methanomicrobia</taxon>
        <taxon>Methanosarcinales</taxon>
        <taxon>Methanosarcinaceae</taxon>
        <taxon>Methanococcoides</taxon>
    </lineage>
</organism>
<dbReference type="RefSeq" id="WP_342127242.1">
    <property type="nucleotide sequence ID" value="NZ_JBCAUS010000005.1"/>
</dbReference>